<name>A0A4P7VAM6_9BACT</name>
<dbReference type="InterPro" id="IPR036390">
    <property type="entry name" value="WH_DNA-bd_sf"/>
</dbReference>
<keyword evidence="1 6" id="KW-0963">Cytoplasm</keyword>
<dbReference type="AlphaFoldDB" id="A0A4P7VAM6"/>
<dbReference type="Proteomes" id="UP000297031">
    <property type="component" value="Chromosome"/>
</dbReference>
<evidence type="ECO:0000313" key="8">
    <source>
        <dbReference type="EMBL" id="QCD34440.1"/>
    </source>
</evidence>
<dbReference type="GO" id="GO:0045892">
    <property type="term" value="P:negative regulation of DNA-templated transcription"/>
    <property type="evidence" value="ECO:0007669"/>
    <property type="project" value="InterPro"/>
</dbReference>
<dbReference type="InterPro" id="IPR036388">
    <property type="entry name" value="WH-like_DNA-bd_sf"/>
</dbReference>
<organism evidence="8 9">
    <name type="scientific">Muribaculum gordoncarteri</name>
    <dbReference type="NCBI Taxonomy" id="2530390"/>
    <lineage>
        <taxon>Bacteria</taxon>
        <taxon>Pseudomonadati</taxon>
        <taxon>Bacteroidota</taxon>
        <taxon>Bacteroidia</taxon>
        <taxon>Bacteroidales</taxon>
        <taxon>Muribaculaceae</taxon>
        <taxon>Muribaculum</taxon>
    </lineage>
</organism>
<dbReference type="NCBIfam" id="NF003994">
    <property type="entry name" value="PRK05472.2-3"/>
    <property type="match status" value="1"/>
</dbReference>
<keyword evidence="3 6" id="KW-0805">Transcription regulation</keyword>
<dbReference type="InterPro" id="IPR036291">
    <property type="entry name" value="NAD(P)-bd_dom_sf"/>
</dbReference>
<dbReference type="Pfam" id="PF02629">
    <property type="entry name" value="CoA_binding"/>
    <property type="match status" value="1"/>
</dbReference>
<dbReference type="GO" id="GO:0003700">
    <property type="term" value="F:DNA-binding transcription factor activity"/>
    <property type="evidence" value="ECO:0007669"/>
    <property type="project" value="UniProtKB-UniRule"/>
</dbReference>
<dbReference type="SUPFAM" id="SSF51735">
    <property type="entry name" value="NAD(P)-binding Rossmann-fold domains"/>
    <property type="match status" value="1"/>
</dbReference>
<dbReference type="SMART" id="SM00881">
    <property type="entry name" value="CoA_binding"/>
    <property type="match status" value="1"/>
</dbReference>
<dbReference type="PANTHER" id="PTHR35786:SF1">
    <property type="entry name" value="REDOX-SENSING TRANSCRIPTIONAL REPRESSOR REX 1"/>
    <property type="match status" value="1"/>
</dbReference>
<dbReference type="GO" id="GO:0005737">
    <property type="term" value="C:cytoplasm"/>
    <property type="evidence" value="ECO:0007669"/>
    <property type="project" value="UniProtKB-SubCell"/>
</dbReference>
<comment type="subcellular location">
    <subcellularLocation>
        <location evidence="6">Cytoplasm</location>
    </subcellularLocation>
</comment>
<dbReference type="InterPro" id="IPR003781">
    <property type="entry name" value="CoA-bd"/>
</dbReference>
<dbReference type="GO" id="GO:0003677">
    <property type="term" value="F:DNA binding"/>
    <property type="evidence" value="ECO:0007669"/>
    <property type="project" value="UniProtKB-UniRule"/>
</dbReference>
<evidence type="ECO:0000256" key="3">
    <source>
        <dbReference type="ARBA" id="ARBA00023015"/>
    </source>
</evidence>
<dbReference type="Gene3D" id="3.40.50.720">
    <property type="entry name" value="NAD(P)-binding Rossmann-like Domain"/>
    <property type="match status" value="1"/>
</dbReference>
<dbReference type="EMBL" id="CP039393">
    <property type="protein sequence ID" value="QCD34440.1"/>
    <property type="molecule type" value="Genomic_DNA"/>
</dbReference>
<evidence type="ECO:0000256" key="6">
    <source>
        <dbReference type="HAMAP-Rule" id="MF_01131"/>
    </source>
</evidence>
<dbReference type="OrthoDB" id="9784760at2"/>
<dbReference type="SUPFAM" id="SSF46785">
    <property type="entry name" value="Winged helix' DNA-binding domain"/>
    <property type="match status" value="1"/>
</dbReference>
<feature type="domain" description="CoA-binding" evidence="7">
    <location>
        <begin position="87"/>
        <end position="188"/>
    </location>
</feature>
<accession>A0A4P7VAM6</accession>
<dbReference type="InterPro" id="IPR009718">
    <property type="entry name" value="Rex_DNA-bd_C_dom"/>
</dbReference>
<proteinExistence type="inferred from homology"/>
<evidence type="ECO:0000259" key="7">
    <source>
        <dbReference type="SMART" id="SM00881"/>
    </source>
</evidence>
<comment type="similarity">
    <text evidence="6">Belongs to the transcriptional regulatory Rex family.</text>
</comment>
<reference evidence="8 9" key="1">
    <citation type="submission" date="2019-02" db="EMBL/GenBank/DDBJ databases">
        <title>Isolation and identification of novel species under the genus Muribaculum.</title>
        <authorList>
            <person name="Miyake S."/>
            <person name="Ding Y."/>
            <person name="Low A."/>
            <person name="Soh M."/>
            <person name="Seedorf H."/>
        </authorList>
    </citation>
    <scope>NUCLEOTIDE SEQUENCE [LARGE SCALE GENOMIC DNA]</scope>
    <source>
        <strain evidence="8 9">TLL-A4</strain>
    </source>
</reference>
<dbReference type="GO" id="GO:0051775">
    <property type="term" value="P:response to redox state"/>
    <property type="evidence" value="ECO:0007669"/>
    <property type="project" value="InterPro"/>
</dbReference>
<keyword evidence="9" id="KW-1185">Reference proteome</keyword>
<dbReference type="NCBIfam" id="NF003995">
    <property type="entry name" value="PRK05472.2-4"/>
    <property type="match status" value="1"/>
</dbReference>
<keyword evidence="5 6" id="KW-0804">Transcription</keyword>
<feature type="binding site" evidence="6">
    <location>
        <begin position="98"/>
        <end position="103"/>
    </location>
    <ligand>
        <name>NAD(+)</name>
        <dbReference type="ChEBI" id="CHEBI:57540"/>
    </ligand>
</feature>
<dbReference type="KEGG" id="mgod:E7746_00355"/>
<dbReference type="PANTHER" id="PTHR35786">
    <property type="entry name" value="REDOX-SENSING TRANSCRIPTIONAL REPRESSOR REX"/>
    <property type="match status" value="1"/>
</dbReference>
<dbReference type="NCBIfam" id="NF003996">
    <property type="entry name" value="PRK05472.2-5"/>
    <property type="match status" value="1"/>
</dbReference>
<evidence type="ECO:0000256" key="5">
    <source>
        <dbReference type="ARBA" id="ARBA00023163"/>
    </source>
</evidence>
<keyword evidence="6" id="KW-0520">NAD</keyword>
<comment type="subunit">
    <text evidence="6">Homodimer.</text>
</comment>
<feature type="DNA-binding region" description="H-T-H motif" evidence="6">
    <location>
        <begin position="24"/>
        <end position="63"/>
    </location>
</feature>
<dbReference type="RefSeq" id="WP_136409456.1">
    <property type="nucleotide sequence ID" value="NZ_CP039393.1"/>
</dbReference>
<keyword evidence="2 6" id="KW-0678">Repressor</keyword>
<evidence type="ECO:0000256" key="4">
    <source>
        <dbReference type="ARBA" id="ARBA00023125"/>
    </source>
</evidence>
<evidence type="ECO:0000313" key="9">
    <source>
        <dbReference type="Proteomes" id="UP000297031"/>
    </source>
</evidence>
<keyword evidence="4 6" id="KW-0238">DNA-binding</keyword>
<dbReference type="Pfam" id="PF06971">
    <property type="entry name" value="Put_DNA-bind_N"/>
    <property type="match status" value="1"/>
</dbReference>
<protein>
    <recommendedName>
        <fullName evidence="6">Redox-sensing transcriptional repressor Rex</fullName>
    </recommendedName>
</protein>
<comment type="function">
    <text evidence="6">Modulates transcription in response to changes in cellular NADH/NAD(+) redox state.</text>
</comment>
<sequence>MTDDKRINQMREQLPEPTLRRLPWYLAYVRLLLDAGVEYVSSTQIAKEINVDASMIAKDLSFLNIKGKTRIGYEVASLVHELQDFLGFKVGHNAVMIGVGSLGGALIHDSGLANYGLRIVAGFDIRHDVVGTTLCGIPIYDISELDQRLATLNAEIGVIAVPIDHAQEVSDLLVKAGIKALWNFTPFRITAPQDVVIQNTSIYAQLAVMYNRMGKQM</sequence>
<dbReference type="InterPro" id="IPR022876">
    <property type="entry name" value="Tscrpt_rep_Rex"/>
</dbReference>
<gene>
    <name evidence="6" type="primary">rex</name>
    <name evidence="8" type="ORF">E7746_00355</name>
</gene>
<evidence type="ECO:0000256" key="2">
    <source>
        <dbReference type="ARBA" id="ARBA00022491"/>
    </source>
</evidence>
<dbReference type="HAMAP" id="MF_01131">
    <property type="entry name" value="Rex"/>
    <property type="match status" value="1"/>
</dbReference>
<evidence type="ECO:0000256" key="1">
    <source>
        <dbReference type="ARBA" id="ARBA00022490"/>
    </source>
</evidence>
<dbReference type="Gene3D" id="1.10.10.10">
    <property type="entry name" value="Winged helix-like DNA-binding domain superfamily/Winged helix DNA-binding domain"/>
    <property type="match status" value="1"/>
</dbReference>